<dbReference type="PANTHER" id="PTHR13887:SF54">
    <property type="entry name" value="DSBA FAMILY PROTEIN"/>
    <property type="match status" value="1"/>
</dbReference>
<evidence type="ECO:0000313" key="2">
    <source>
        <dbReference type="Proteomes" id="UP000321555"/>
    </source>
</evidence>
<dbReference type="STRING" id="1742359.GCA_001439625_04636"/>
<dbReference type="PANTHER" id="PTHR13887">
    <property type="entry name" value="GLUTATHIONE S-TRANSFERASE KAPPA"/>
    <property type="match status" value="1"/>
</dbReference>
<dbReference type="AlphaFoldDB" id="A0A5B8Z1F5"/>
<evidence type="ECO:0000313" key="1">
    <source>
        <dbReference type="EMBL" id="QED46597.1"/>
    </source>
</evidence>
<organism evidence="1 2">
    <name type="scientific">Cytobacillus dafuensis</name>
    <name type="common">Bacillus dafuensis</name>
    <dbReference type="NCBI Taxonomy" id="1742359"/>
    <lineage>
        <taxon>Bacteria</taxon>
        <taxon>Bacillati</taxon>
        <taxon>Bacillota</taxon>
        <taxon>Bacilli</taxon>
        <taxon>Bacillales</taxon>
        <taxon>Bacillaceae</taxon>
        <taxon>Cytobacillus</taxon>
    </lineage>
</organism>
<sequence length="311" mass="35051">MSIDKMICDLETGICGEASEDSIEMIDLNQPSKKITLYYVTDPICSHCWALEPVLRRFEEQYGHYFSIHTVMGGLLASWDGFADVSNGIKSPADVAGHWREVGEHSRMPIDGSLWLNDPIQSSYPPSRVYKIIQQKDEKLAKVFLRRAREAVFVFNQNIGDNKVLTNIVNQIGLDGETIVKEAGLTAGQQLLEQDFALAKSLGVRGFPTIIIVNEENKGVKIVGARPLEYYVKGLTQALSIEKLQSQSIPTLKNMLEKEALLFSKEIEALYDLEQNEVNTFIQKELSPVDYQLKEILGEIYIEKDCVKAQY</sequence>
<dbReference type="CDD" id="cd03025">
    <property type="entry name" value="DsbA_FrnE_like"/>
    <property type="match status" value="1"/>
</dbReference>
<accession>A0A5B8Z1F5</accession>
<dbReference type="Pfam" id="PF13743">
    <property type="entry name" value="Thioredoxin_5"/>
    <property type="match status" value="1"/>
</dbReference>
<dbReference type="SUPFAM" id="SSF52833">
    <property type="entry name" value="Thioredoxin-like"/>
    <property type="match status" value="1"/>
</dbReference>
<proteinExistence type="predicted"/>
<dbReference type="KEGG" id="bda:FSZ17_04505"/>
<dbReference type="RefSeq" id="WP_057775876.1">
    <property type="nucleotide sequence ID" value="NZ_CP042593.1"/>
</dbReference>
<name>A0A5B8Z1F5_CYTDA</name>
<dbReference type="Gene3D" id="1.10.472.60">
    <property type="entry name" value="putative protein disulfide isomerase domain"/>
    <property type="match status" value="1"/>
</dbReference>
<dbReference type="Proteomes" id="UP000321555">
    <property type="component" value="Chromosome"/>
</dbReference>
<dbReference type="InterPro" id="IPR036249">
    <property type="entry name" value="Thioredoxin-like_sf"/>
</dbReference>
<dbReference type="Gene3D" id="3.40.30.10">
    <property type="entry name" value="Glutaredoxin"/>
    <property type="match status" value="1"/>
</dbReference>
<dbReference type="OrthoDB" id="9813770at2"/>
<dbReference type="EMBL" id="CP042593">
    <property type="protein sequence ID" value="QED46597.1"/>
    <property type="molecule type" value="Genomic_DNA"/>
</dbReference>
<reference evidence="2" key="1">
    <citation type="submission" date="2019-08" db="EMBL/GenBank/DDBJ databases">
        <authorList>
            <person name="Zheng X."/>
        </authorList>
    </citation>
    <scope>NUCLEOTIDE SEQUENCE [LARGE SCALE GENOMIC DNA]</scope>
    <source>
        <strain evidence="2">FJAT-25496</strain>
    </source>
</reference>
<keyword evidence="2" id="KW-1185">Reference proteome</keyword>
<protein>
    <submittedName>
        <fullName evidence="1">DsbA family protein</fullName>
    </submittedName>
</protein>
<gene>
    <name evidence="1" type="ORF">FSZ17_04505</name>
</gene>